<reference evidence="1" key="2">
    <citation type="journal article" date="2022" name="New Phytol.">
        <title>Evolutionary transition to the ectomycorrhizal habit in the genomes of a hyperdiverse lineage of mushroom-forming fungi.</title>
        <authorList>
            <person name="Looney B."/>
            <person name="Miyauchi S."/>
            <person name="Morin E."/>
            <person name="Drula E."/>
            <person name="Courty P.E."/>
            <person name="Kohler A."/>
            <person name="Kuo A."/>
            <person name="LaButti K."/>
            <person name="Pangilinan J."/>
            <person name="Lipzen A."/>
            <person name="Riley R."/>
            <person name="Andreopoulos W."/>
            <person name="He G."/>
            <person name="Johnson J."/>
            <person name="Nolan M."/>
            <person name="Tritt A."/>
            <person name="Barry K.W."/>
            <person name="Grigoriev I.V."/>
            <person name="Nagy L.G."/>
            <person name="Hibbett D."/>
            <person name="Henrissat B."/>
            <person name="Matheny P.B."/>
            <person name="Labbe J."/>
            <person name="Martin F.M."/>
        </authorList>
    </citation>
    <scope>NUCLEOTIDE SEQUENCE</scope>
    <source>
        <strain evidence="1">FP105234-sp</strain>
    </source>
</reference>
<organism evidence="1 2">
    <name type="scientific">Auriscalpium vulgare</name>
    <dbReference type="NCBI Taxonomy" id="40419"/>
    <lineage>
        <taxon>Eukaryota</taxon>
        <taxon>Fungi</taxon>
        <taxon>Dikarya</taxon>
        <taxon>Basidiomycota</taxon>
        <taxon>Agaricomycotina</taxon>
        <taxon>Agaricomycetes</taxon>
        <taxon>Russulales</taxon>
        <taxon>Auriscalpiaceae</taxon>
        <taxon>Auriscalpium</taxon>
    </lineage>
</organism>
<protein>
    <submittedName>
        <fullName evidence="1">Uncharacterized protein</fullName>
    </submittedName>
</protein>
<comment type="caution">
    <text evidence="1">The sequence shown here is derived from an EMBL/GenBank/DDBJ whole genome shotgun (WGS) entry which is preliminary data.</text>
</comment>
<gene>
    <name evidence="1" type="ORF">FA95DRAFT_1351953</name>
</gene>
<sequence length="364" mass="39145">MRLWRVLLFSAGLLSTALATALPRRPAREDTSREALKRELGGLLGGLDTQTTEVLHHTEPASTHAEHSTAEHATSAGGRTPTTQSAQNQPSEGTTTHAISSTTATPPPPTVATPTPTPHTQSPSPNATTDTPTSAPTTGTDERQTPASEHTGPDWRVIGVAVIAVSVIGAGILAVVFFDQWWGFLRDVCGGRRRKHKRGIEQLVPDWEKGSWEYKVEDDEGTGGDMLGQTSSGSGGSRARTSVIMAVTHLEVPPRPLLRAPSAAERYADPFAGVYAPRDANFISPTAQVYDYGQAHGYGEGHEYGQEHEYERSRVPGVRRSDTQRMGHVQERGARGSELQRANTGRSTLTSPVEDPYDGVAPDY</sequence>
<dbReference type="Proteomes" id="UP000814033">
    <property type="component" value="Unassembled WGS sequence"/>
</dbReference>
<evidence type="ECO:0000313" key="1">
    <source>
        <dbReference type="EMBL" id="KAI0046616.1"/>
    </source>
</evidence>
<keyword evidence="2" id="KW-1185">Reference proteome</keyword>
<evidence type="ECO:0000313" key="2">
    <source>
        <dbReference type="Proteomes" id="UP000814033"/>
    </source>
</evidence>
<name>A0ACB8RR23_9AGAM</name>
<reference evidence="1" key="1">
    <citation type="submission" date="2021-02" db="EMBL/GenBank/DDBJ databases">
        <authorList>
            <consortium name="DOE Joint Genome Institute"/>
            <person name="Ahrendt S."/>
            <person name="Looney B.P."/>
            <person name="Miyauchi S."/>
            <person name="Morin E."/>
            <person name="Drula E."/>
            <person name="Courty P.E."/>
            <person name="Chicoki N."/>
            <person name="Fauchery L."/>
            <person name="Kohler A."/>
            <person name="Kuo A."/>
            <person name="Labutti K."/>
            <person name="Pangilinan J."/>
            <person name="Lipzen A."/>
            <person name="Riley R."/>
            <person name="Andreopoulos W."/>
            <person name="He G."/>
            <person name="Johnson J."/>
            <person name="Barry K.W."/>
            <person name="Grigoriev I.V."/>
            <person name="Nagy L."/>
            <person name="Hibbett D."/>
            <person name="Henrissat B."/>
            <person name="Matheny P.B."/>
            <person name="Labbe J."/>
            <person name="Martin F."/>
        </authorList>
    </citation>
    <scope>NUCLEOTIDE SEQUENCE</scope>
    <source>
        <strain evidence="1">FP105234-sp</strain>
    </source>
</reference>
<accession>A0ACB8RR23</accession>
<dbReference type="EMBL" id="MU275921">
    <property type="protein sequence ID" value="KAI0046616.1"/>
    <property type="molecule type" value="Genomic_DNA"/>
</dbReference>
<proteinExistence type="predicted"/>